<evidence type="ECO:0000259" key="9">
    <source>
        <dbReference type="PROSITE" id="PS50056"/>
    </source>
</evidence>
<dbReference type="Pfam" id="PF00782">
    <property type="entry name" value="DSPc"/>
    <property type="match status" value="1"/>
</dbReference>
<dbReference type="InterPro" id="IPR001763">
    <property type="entry name" value="Rhodanese-like_dom"/>
</dbReference>
<comment type="subcellular location">
    <subcellularLocation>
        <location evidence="1">Nucleus</location>
    </subcellularLocation>
</comment>
<dbReference type="CDD" id="cd01446">
    <property type="entry name" value="DSP_MapKP"/>
    <property type="match status" value="1"/>
</dbReference>
<evidence type="ECO:0000313" key="12">
    <source>
        <dbReference type="RefSeq" id="XP_018495126.2"/>
    </source>
</evidence>
<evidence type="ECO:0000313" key="11">
    <source>
        <dbReference type="Proteomes" id="UP000694867"/>
    </source>
</evidence>
<dbReference type="SUPFAM" id="SSF52821">
    <property type="entry name" value="Rhodanese/Cell cycle control phosphatase"/>
    <property type="match status" value="1"/>
</dbReference>
<dbReference type="GO" id="GO:0004722">
    <property type="term" value="F:protein serine/threonine phosphatase activity"/>
    <property type="evidence" value="ECO:0007669"/>
    <property type="project" value="UniProtKB-EC"/>
</dbReference>
<dbReference type="InterPro" id="IPR036873">
    <property type="entry name" value="Rhodanese-like_dom_sf"/>
</dbReference>
<evidence type="ECO:0000256" key="4">
    <source>
        <dbReference type="ARBA" id="ARBA00022912"/>
    </source>
</evidence>
<evidence type="ECO:0000256" key="3">
    <source>
        <dbReference type="ARBA" id="ARBA00022801"/>
    </source>
</evidence>
<proteinExistence type="inferred from homology"/>
<organism evidence="11 12">
    <name type="scientific">Galendromus occidentalis</name>
    <name type="common">western predatory mite</name>
    <dbReference type="NCBI Taxonomy" id="34638"/>
    <lineage>
        <taxon>Eukaryota</taxon>
        <taxon>Metazoa</taxon>
        <taxon>Ecdysozoa</taxon>
        <taxon>Arthropoda</taxon>
        <taxon>Chelicerata</taxon>
        <taxon>Arachnida</taxon>
        <taxon>Acari</taxon>
        <taxon>Parasitiformes</taxon>
        <taxon>Mesostigmata</taxon>
        <taxon>Gamasina</taxon>
        <taxon>Phytoseioidea</taxon>
        <taxon>Phytoseiidae</taxon>
        <taxon>Typhlodrominae</taxon>
        <taxon>Galendromus</taxon>
    </lineage>
</organism>
<name>A0AAJ7P9Q8_9ACAR</name>
<dbReference type="PROSITE" id="PS00383">
    <property type="entry name" value="TYR_PHOSPHATASE_1"/>
    <property type="match status" value="1"/>
</dbReference>
<dbReference type="InterPro" id="IPR000340">
    <property type="entry name" value="Dual-sp_phosphatase_cat-dom"/>
</dbReference>
<sequence>MPLLLQNPMFVVGSKASTKGPRSPGPMQQPYQVVMALSFSCENLRNHLEESSPPPLDEESRILILDCRTFLAHSDRHIVGSVNVQCPAILRRRLGNKPPLRTVITDREVRERLRKGLYSPIVLYEESASAGPNSMAAFVARCLQNEARINNVYILEGGFQQFQHQYPHLCVTGPKNPVSTTPGSPSYWPSALSPLSSLSRSSSSPSLASTKNLPWYQQDQQDPVEILPYLFLGSENHASNKLTLQRLKITALLNVSHNCPNHFEDLFRYMTIPIEDSTSEDIGIWFRRAIEFINDVNSSGGKVLVHCHAGISRSATICMAYLMATLRLRMEDAYEHVKARRKIISPNFSFMGQLLSFESQVFSPRPAQRSPRSPLTSIPCNNNNSTQASPSPRVDSPKTPSEGTAFDFSISPSTLASLVNSSTAGSASSPSPTPSPTTPLCPSSPYSP</sequence>
<evidence type="ECO:0000259" key="10">
    <source>
        <dbReference type="PROSITE" id="PS50206"/>
    </source>
</evidence>
<dbReference type="FunFam" id="3.90.190.10:FF:000004">
    <property type="entry name" value="Protein phosphatase Slingshot homolog 2"/>
    <property type="match status" value="1"/>
</dbReference>
<gene>
    <name evidence="12" type="primary">LOC108864289</name>
</gene>
<dbReference type="PROSITE" id="PS50054">
    <property type="entry name" value="TYR_PHOSPHATASE_DUAL"/>
    <property type="match status" value="1"/>
</dbReference>
<dbReference type="PROSITE" id="PS50206">
    <property type="entry name" value="RHODANESE_3"/>
    <property type="match status" value="1"/>
</dbReference>
<protein>
    <submittedName>
        <fullName evidence="12">Dual specificity protein phosphatase 2-like</fullName>
    </submittedName>
</protein>
<dbReference type="InterPro" id="IPR020422">
    <property type="entry name" value="TYR_PHOSPHATASE_DUAL_dom"/>
</dbReference>
<dbReference type="PROSITE" id="PS50056">
    <property type="entry name" value="TYR_PHOSPHATASE_2"/>
    <property type="match status" value="1"/>
</dbReference>
<comment type="similarity">
    <text evidence="2">Belongs to the protein-tyrosine phosphatase family. Non-receptor class dual specificity subfamily.</text>
</comment>
<feature type="compositionally biased region" description="Low complexity" evidence="7">
    <location>
        <begin position="363"/>
        <end position="374"/>
    </location>
</feature>
<dbReference type="PANTHER" id="PTHR10159:SF530">
    <property type="entry name" value="DUAL SPECIFICITY PROTEIN PHOSPHATASE DDB_G0271350-RELATED"/>
    <property type="match status" value="1"/>
</dbReference>
<dbReference type="Pfam" id="PF00581">
    <property type="entry name" value="Rhodanese"/>
    <property type="match status" value="1"/>
</dbReference>
<dbReference type="InterPro" id="IPR008343">
    <property type="entry name" value="MKP"/>
</dbReference>
<keyword evidence="4" id="KW-0904">Protein phosphatase</keyword>
<evidence type="ECO:0000256" key="7">
    <source>
        <dbReference type="SAM" id="MobiDB-lite"/>
    </source>
</evidence>
<evidence type="ECO:0000256" key="5">
    <source>
        <dbReference type="ARBA" id="ARBA00023242"/>
    </source>
</evidence>
<dbReference type="PRINTS" id="PR01764">
    <property type="entry name" value="MAPKPHPHTASE"/>
</dbReference>
<feature type="compositionally biased region" description="Polar residues" evidence="7">
    <location>
        <begin position="375"/>
        <end position="390"/>
    </location>
</feature>
<keyword evidence="5" id="KW-0539">Nucleus</keyword>
<dbReference type="Gene3D" id="3.40.250.10">
    <property type="entry name" value="Rhodanese-like domain"/>
    <property type="match status" value="1"/>
</dbReference>
<feature type="region of interest" description="Disordered" evidence="7">
    <location>
        <begin position="362"/>
        <end position="448"/>
    </location>
</feature>
<comment type="catalytic activity">
    <reaction evidence="6">
        <text>O-phospho-L-threonyl-[protein] + H2O = L-threonyl-[protein] + phosphate</text>
        <dbReference type="Rhea" id="RHEA:47004"/>
        <dbReference type="Rhea" id="RHEA-COMP:11060"/>
        <dbReference type="Rhea" id="RHEA-COMP:11605"/>
        <dbReference type="ChEBI" id="CHEBI:15377"/>
        <dbReference type="ChEBI" id="CHEBI:30013"/>
        <dbReference type="ChEBI" id="CHEBI:43474"/>
        <dbReference type="ChEBI" id="CHEBI:61977"/>
        <dbReference type="EC" id="3.1.3.16"/>
    </reaction>
</comment>
<dbReference type="SMART" id="SM00195">
    <property type="entry name" value="DSPc"/>
    <property type="match status" value="1"/>
</dbReference>
<dbReference type="Gene3D" id="3.90.190.10">
    <property type="entry name" value="Protein tyrosine phosphatase superfamily"/>
    <property type="match status" value="1"/>
</dbReference>
<accession>A0AAJ7P9Q8</accession>
<dbReference type="InterPro" id="IPR000387">
    <property type="entry name" value="Tyr_Pase_dom"/>
</dbReference>
<dbReference type="InterPro" id="IPR016130">
    <property type="entry name" value="Tyr_Pase_AS"/>
</dbReference>
<feature type="domain" description="Tyrosine specific protein phosphatases" evidence="9">
    <location>
        <begin position="287"/>
        <end position="341"/>
    </location>
</feature>
<evidence type="ECO:0000256" key="1">
    <source>
        <dbReference type="ARBA" id="ARBA00004123"/>
    </source>
</evidence>
<dbReference type="SMART" id="SM00450">
    <property type="entry name" value="RHOD"/>
    <property type="match status" value="1"/>
</dbReference>
<feature type="compositionally biased region" description="Low complexity" evidence="7">
    <location>
        <begin position="421"/>
        <end position="430"/>
    </location>
</feature>
<dbReference type="GO" id="GO:0005634">
    <property type="term" value="C:nucleus"/>
    <property type="evidence" value="ECO:0007669"/>
    <property type="project" value="UniProtKB-SubCell"/>
</dbReference>
<dbReference type="AlphaFoldDB" id="A0AAJ7P9Q8"/>
<evidence type="ECO:0000256" key="6">
    <source>
        <dbReference type="ARBA" id="ARBA00048336"/>
    </source>
</evidence>
<dbReference type="RefSeq" id="XP_018495126.2">
    <property type="nucleotide sequence ID" value="XM_018639610.2"/>
</dbReference>
<feature type="domain" description="Tyrosine-protein phosphatase" evidence="8">
    <location>
        <begin position="222"/>
        <end position="363"/>
    </location>
</feature>
<dbReference type="Proteomes" id="UP000694867">
    <property type="component" value="Unplaced"/>
</dbReference>
<keyword evidence="3" id="KW-0378">Hydrolase</keyword>
<reference evidence="12" key="1">
    <citation type="submission" date="2025-08" db="UniProtKB">
        <authorList>
            <consortium name="RefSeq"/>
        </authorList>
    </citation>
    <scope>IDENTIFICATION</scope>
</reference>
<dbReference type="InterPro" id="IPR003595">
    <property type="entry name" value="Tyr_Pase_cat"/>
</dbReference>
<dbReference type="GO" id="GO:0017017">
    <property type="term" value="F:MAP kinase tyrosine/serine/threonine phosphatase activity"/>
    <property type="evidence" value="ECO:0007669"/>
    <property type="project" value="InterPro"/>
</dbReference>
<dbReference type="GO" id="GO:0043409">
    <property type="term" value="P:negative regulation of MAPK cascade"/>
    <property type="evidence" value="ECO:0007669"/>
    <property type="project" value="TreeGrafter"/>
</dbReference>
<dbReference type="PANTHER" id="PTHR10159">
    <property type="entry name" value="DUAL SPECIFICITY PROTEIN PHOSPHATASE"/>
    <property type="match status" value="1"/>
</dbReference>
<dbReference type="InterPro" id="IPR029021">
    <property type="entry name" value="Prot-tyrosine_phosphatase-like"/>
</dbReference>
<dbReference type="GeneID" id="108864289"/>
<dbReference type="GO" id="GO:0005737">
    <property type="term" value="C:cytoplasm"/>
    <property type="evidence" value="ECO:0007669"/>
    <property type="project" value="TreeGrafter"/>
</dbReference>
<dbReference type="KEGG" id="goe:108864289"/>
<dbReference type="SMART" id="SM00404">
    <property type="entry name" value="PTPc_motif"/>
    <property type="match status" value="1"/>
</dbReference>
<dbReference type="SUPFAM" id="SSF52799">
    <property type="entry name" value="(Phosphotyrosine protein) phosphatases II"/>
    <property type="match status" value="1"/>
</dbReference>
<keyword evidence="11" id="KW-1185">Reference proteome</keyword>
<evidence type="ECO:0000256" key="2">
    <source>
        <dbReference type="ARBA" id="ARBA00008601"/>
    </source>
</evidence>
<evidence type="ECO:0000259" key="8">
    <source>
        <dbReference type="PROSITE" id="PS50054"/>
    </source>
</evidence>
<feature type="compositionally biased region" description="Polar residues" evidence="7">
    <location>
        <begin position="410"/>
        <end position="420"/>
    </location>
</feature>
<feature type="domain" description="Rhodanese" evidence="10">
    <location>
        <begin position="58"/>
        <end position="171"/>
    </location>
</feature>